<dbReference type="WBParaSite" id="HPBE_0000815501-mRNA-1">
    <property type="protein sequence ID" value="HPBE_0000815501-mRNA-1"/>
    <property type="gene ID" value="HPBE_0000815501"/>
</dbReference>
<dbReference type="SUPFAM" id="SSF56281">
    <property type="entry name" value="Metallo-hydrolase/oxidoreductase"/>
    <property type="match status" value="1"/>
</dbReference>
<keyword evidence="8" id="KW-0862">Zinc</keyword>
<dbReference type="AlphaFoldDB" id="A0A183FLK6"/>
<evidence type="ECO:0000256" key="4">
    <source>
        <dbReference type="ARBA" id="ARBA00006759"/>
    </source>
</evidence>
<evidence type="ECO:0000256" key="9">
    <source>
        <dbReference type="ARBA" id="ARBA00031044"/>
    </source>
</evidence>
<name>A0A183FLK6_HELPZ</name>
<organism evidence="12 13">
    <name type="scientific">Heligmosomoides polygyrus</name>
    <name type="common">Parasitic roundworm</name>
    <dbReference type="NCBI Taxonomy" id="6339"/>
    <lineage>
        <taxon>Eukaryota</taxon>
        <taxon>Metazoa</taxon>
        <taxon>Ecdysozoa</taxon>
        <taxon>Nematoda</taxon>
        <taxon>Chromadorea</taxon>
        <taxon>Rhabditida</taxon>
        <taxon>Rhabditina</taxon>
        <taxon>Rhabditomorpha</taxon>
        <taxon>Strongyloidea</taxon>
        <taxon>Heligmosomidae</taxon>
        <taxon>Heligmosomoides</taxon>
    </lineage>
</organism>
<dbReference type="Pfam" id="PF16123">
    <property type="entry name" value="HAGH_C"/>
    <property type="match status" value="1"/>
</dbReference>
<sequence>LNSLETRSHLRNCSSECHFILVTAALVTHHHWDHAGGMGEFRKIWSAGEAQIYGGDERIDHLSHKMFAFSVLCSDQVTALHTPCHTRGHICYYVTHPDSNDRIVLTGDTLFIAGCGKFFEGNGSEMHHNLNEILAKLPDDTLVYPGHEYTYSNLKFAHHIEPSNESVKRKLEWASQRRERNEPTVPSTIAEEKETNPFMRMGSAEIQKKVGATDPAVVMDRVREEKNSFRG</sequence>
<accession>A0A183FLK6</accession>
<dbReference type="InterPro" id="IPR001279">
    <property type="entry name" value="Metallo-B-lactamas"/>
</dbReference>
<comment type="catalytic activity">
    <reaction evidence="1">
        <text>an S-(2-hydroxyacyl)glutathione + H2O = a 2-hydroxy carboxylate + glutathione + H(+)</text>
        <dbReference type="Rhea" id="RHEA:21864"/>
        <dbReference type="ChEBI" id="CHEBI:15377"/>
        <dbReference type="ChEBI" id="CHEBI:15378"/>
        <dbReference type="ChEBI" id="CHEBI:57925"/>
        <dbReference type="ChEBI" id="CHEBI:58896"/>
        <dbReference type="ChEBI" id="CHEBI:71261"/>
        <dbReference type="EC" id="3.1.2.6"/>
    </reaction>
</comment>
<evidence type="ECO:0000256" key="1">
    <source>
        <dbReference type="ARBA" id="ARBA00001623"/>
    </source>
</evidence>
<dbReference type="InterPro" id="IPR032282">
    <property type="entry name" value="HAGH_C"/>
</dbReference>
<dbReference type="Pfam" id="PF00753">
    <property type="entry name" value="Lactamase_B"/>
    <property type="match status" value="2"/>
</dbReference>
<dbReference type="CDD" id="cd07723">
    <property type="entry name" value="hydroxyacylglutathione_hydrolase_MBL-fold"/>
    <property type="match status" value="1"/>
</dbReference>
<dbReference type="SMART" id="SM00849">
    <property type="entry name" value="Lactamase_B"/>
    <property type="match status" value="1"/>
</dbReference>
<dbReference type="Gene3D" id="3.60.15.10">
    <property type="entry name" value="Ribonuclease Z/Hydroxyacylglutathione hydrolase-like"/>
    <property type="match status" value="1"/>
</dbReference>
<keyword evidence="12" id="KW-1185">Reference proteome</keyword>
<reference evidence="13" key="1">
    <citation type="submission" date="2019-09" db="UniProtKB">
        <authorList>
            <consortium name="WormBaseParasite"/>
        </authorList>
    </citation>
    <scope>IDENTIFICATION</scope>
</reference>
<evidence type="ECO:0000313" key="13">
    <source>
        <dbReference type="WBParaSite" id="HPBE_0000815501-mRNA-1"/>
    </source>
</evidence>
<dbReference type="Proteomes" id="UP000050761">
    <property type="component" value="Unassembled WGS sequence"/>
</dbReference>
<comment type="pathway">
    <text evidence="3">Secondary metabolite metabolism; methylglyoxal degradation; (R)-lactate from methylglyoxal: step 2/2.</text>
</comment>
<evidence type="ECO:0000256" key="3">
    <source>
        <dbReference type="ARBA" id="ARBA00004963"/>
    </source>
</evidence>
<proteinExistence type="inferred from homology"/>
<dbReference type="PANTHER" id="PTHR11935">
    <property type="entry name" value="BETA LACTAMASE DOMAIN"/>
    <property type="match status" value="1"/>
</dbReference>
<dbReference type="InterPro" id="IPR017782">
    <property type="entry name" value="Hydroxyacylglutathione_Hdrlase"/>
</dbReference>
<feature type="region of interest" description="Disordered" evidence="10">
    <location>
        <begin position="174"/>
        <end position="198"/>
    </location>
</feature>
<dbReference type="GO" id="GO:0004416">
    <property type="term" value="F:hydroxyacylglutathione hydrolase activity"/>
    <property type="evidence" value="ECO:0007669"/>
    <property type="project" value="UniProtKB-EC"/>
</dbReference>
<dbReference type="InterPro" id="IPR035680">
    <property type="entry name" value="Clx_II_MBL"/>
</dbReference>
<evidence type="ECO:0000313" key="12">
    <source>
        <dbReference type="Proteomes" id="UP000050761"/>
    </source>
</evidence>
<protein>
    <recommendedName>
        <fullName evidence="5">hydroxyacylglutathione hydrolase</fullName>
        <ecNumber evidence="5">3.1.2.6</ecNumber>
    </recommendedName>
    <alternativeName>
        <fullName evidence="9">Glyoxalase II</fullName>
    </alternativeName>
</protein>
<evidence type="ECO:0000256" key="8">
    <source>
        <dbReference type="ARBA" id="ARBA00022833"/>
    </source>
</evidence>
<evidence type="ECO:0000256" key="6">
    <source>
        <dbReference type="ARBA" id="ARBA00022723"/>
    </source>
</evidence>
<evidence type="ECO:0000256" key="10">
    <source>
        <dbReference type="SAM" id="MobiDB-lite"/>
    </source>
</evidence>
<comment type="cofactor">
    <cofactor evidence="2">
        <name>Zn(2+)</name>
        <dbReference type="ChEBI" id="CHEBI:29105"/>
    </cofactor>
</comment>
<dbReference type="GO" id="GO:0046872">
    <property type="term" value="F:metal ion binding"/>
    <property type="evidence" value="ECO:0007669"/>
    <property type="project" value="UniProtKB-KW"/>
</dbReference>
<keyword evidence="6" id="KW-0479">Metal-binding</keyword>
<dbReference type="PANTHER" id="PTHR11935:SF94">
    <property type="entry name" value="TENZING NORGAY, ISOFORM C"/>
    <property type="match status" value="1"/>
</dbReference>
<dbReference type="NCBIfam" id="TIGR03413">
    <property type="entry name" value="GSH_gloB"/>
    <property type="match status" value="1"/>
</dbReference>
<evidence type="ECO:0000259" key="11">
    <source>
        <dbReference type="SMART" id="SM00849"/>
    </source>
</evidence>
<evidence type="ECO:0000256" key="7">
    <source>
        <dbReference type="ARBA" id="ARBA00022801"/>
    </source>
</evidence>
<comment type="similarity">
    <text evidence="4">Belongs to the metallo-beta-lactamase superfamily. Glyoxalase II family.</text>
</comment>
<dbReference type="GO" id="GO:0019243">
    <property type="term" value="P:methylglyoxal catabolic process to D-lactate via S-lactoyl-glutathione"/>
    <property type="evidence" value="ECO:0007669"/>
    <property type="project" value="InterPro"/>
</dbReference>
<evidence type="ECO:0000256" key="2">
    <source>
        <dbReference type="ARBA" id="ARBA00001947"/>
    </source>
</evidence>
<evidence type="ECO:0000256" key="5">
    <source>
        <dbReference type="ARBA" id="ARBA00011917"/>
    </source>
</evidence>
<keyword evidence="7" id="KW-0378">Hydrolase</keyword>
<dbReference type="InterPro" id="IPR036866">
    <property type="entry name" value="RibonucZ/Hydroxyglut_hydro"/>
</dbReference>
<dbReference type="EC" id="3.1.2.6" evidence="5"/>
<feature type="domain" description="Metallo-beta-lactamase" evidence="11">
    <location>
        <begin position="14"/>
        <end position="147"/>
    </location>
</feature>